<name>A0ABP9NT27_9BACT</name>
<dbReference type="Proteomes" id="UP001499852">
    <property type="component" value="Unassembled WGS sequence"/>
</dbReference>
<comment type="caution">
    <text evidence="7">The sequence shown here is derived from an EMBL/GenBank/DDBJ whole genome shotgun (WGS) entry which is preliminary data.</text>
</comment>
<keyword evidence="5" id="KW-0521">NADP</keyword>
<dbReference type="RefSeq" id="WP_345734666.1">
    <property type="nucleotide sequence ID" value="NZ_BAABIA010000001.1"/>
</dbReference>
<sequence length="325" mass="36021">MSQKTALICGVSGQDGSFLARLLLEKGYRVVGTSRDAYTHSFSNLHRLGIRERVETRSLAPNDFRSVLQVLTSVEPAEIYYLAGQSSVGLSFDQPIETMQSISEGVMNLLEAMRFLKMPARLFHAASSEAFGETPEPADEQTPFRPRSPYGIAKATAYWLVSSYREAYGLHACNGILFNHESPFRPDRFVTMKIVAAAARIAAGSGETLRLGNLEIERDWGWAPEYVDAMWRVLQQPVPGDFVLGSGTTHRLRDFVEKAFALAGLDWNDHVVADSTLFRPYDIGVSRANPSKAARVLGWRATTSFDEMMKLLFESACSSLGHKTA</sequence>
<comment type="similarity">
    <text evidence="2 5">Belongs to the NAD(P)-dependent epimerase/dehydratase family. GDP-mannose 4,6-dehydratase subfamily.</text>
</comment>
<keyword evidence="4 5" id="KW-0456">Lyase</keyword>
<dbReference type="PANTHER" id="PTHR43715">
    <property type="entry name" value="GDP-MANNOSE 4,6-DEHYDRATASE"/>
    <property type="match status" value="1"/>
</dbReference>
<dbReference type="PANTHER" id="PTHR43715:SF1">
    <property type="entry name" value="GDP-MANNOSE 4,6 DEHYDRATASE"/>
    <property type="match status" value="1"/>
</dbReference>
<evidence type="ECO:0000256" key="2">
    <source>
        <dbReference type="ARBA" id="ARBA00009263"/>
    </source>
</evidence>
<dbReference type="InterPro" id="IPR016040">
    <property type="entry name" value="NAD(P)-bd_dom"/>
</dbReference>
<reference evidence="8" key="1">
    <citation type="journal article" date="2019" name="Int. J. Syst. Evol. Microbiol.">
        <title>The Global Catalogue of Microorganisms (GCM) 10K type strain sequencing project: providing services to taxonomists for standard genome sequencing and annotation.</title>
        <authorList>
            <consortium name="The Broad Institute Genomics Platform"/>
            <consortium name="The Broad Institute Genome Sequencing Center for Infectious Disease"/>
            <person name="Wu L."/>
            <person name="Ma J."/>
        </authorList>
    </citation>
    <scope>NUCLEOTIDE SEQUENCE [LARGE SCALE GENOMIC DNA]</scope>
    <source>
        <strain evidence="8">JCM 18053</strain>
    </source>
</reference>
<comment type="catalytic activity">
    <reaction evidence="5">
        <text>GDP-alpha-D-mannose = GDP-4-dehydro-alpha-D-rhamnose + H2O</text>
        <dbReference type="Rhea" id="RHEA:23820"/>
        <dbReference type="ChEBI" id="CHEBI:15377"/>
        <dbReference type="ChEBI" id="CHEBI:57527"/>
        <dbReference type="ChEBI" id="CHEBI:57964"/>
        <dbReference type="EC" id="4.2.1.47"/>
    </reaction>
</comment>
<dbReference type="CDD" id="cd05260">
    <property type="entry name" value="GDP_MD_SDR_e"/>
    <property type="match status" value="1"/>
</dbReference>
<dbReference type="Gene3D" id="3.90.25.10">
    <property type="entry name" value="UDP-galactose 4-epimerase, domain 1"/>
    <property type="match status" value="1"/>
</dbReference>
<dbReference type="EMBL" id="BAABIA010000001">
    <property type="protein sequence ID" value="GAA5133585.1"/>
    <property type="molecule type" value="Genomic_DNA"/>
</dbReference>
<dbReference type="Pfam" id="PF16363">
    <property type="entry name" value="GDP_Man_Dehyd"/>
    <property type="match status" value="1"/>
</dbReference>
<evidence type="ECO:0000256" key="4">
    <source>
        <dbReference type="ARBA" id="ARBA00023239"/>
    </source>
</evidence>
<evidence type="ECO:0000256" key="1">
    <source>
        <dbReference type="ARBA" id="ARBA00001937"/>
    </source>
</evidence>
<dbReference type="Gene3D" id="3.40.50.720">
    <property type="entry name" value="NAD(P)-binding Rossmann-like Domain"/>
    <property type="match status" value="1"/>
</dbReference>
<dbReference type="InterPro" id="IPR036291">
    <property type="entry name" value="NAD(P)-bd_dom_sf"/>
</dbReference>
<keyword evidence="8" id="KW-1185">Reference proteome</keyword>
<dbReference type="EC" id="4.2.1.47" evidence="3 5"/>
<proteinExistence type="inferred from homology"/>
<comment type="caution">
    <text evidence="5">Lacks conserved residue(s) required for the propagation of feature annotation.</text>
</comment>
<evidence type="ECO:0000313" key="8">
    <source>
        <dbReference type="Proteomes" id="UP001499852"/>
    </source>
</evidence>
<accession>A0ABP9NT27</accession>
<gene>
    <name evidence="7" type="primary">gmd_1</name>
    <name evidence="5" type="synonym">gmd</name>
    <name evidence="7" type="ORF">GCM10023213_03670</name>
</gene>
<dbReference type="HAMAP" id="MF_00955">
    <property type="entry name" value="GDP_Man_dehydratase"/>
    <property type="match status" value="1"/>
</dbReference>
<evidence type="ECO:0000256" key="5">
    <source>
        <dbReference type="HAMAP-Rule" id="MF_00955"/>
    </source>
</evidence>
<comment type="function">
    <text evidence="5">Catalyzes the conversion of GDP-D-mannose to GDP-4-dehydro-6-deoxy-D-mannose.</text>
</comment>
<dbReference type="InterPro" id="IPR006368">
    <property type="entry name" value="GDP_Man_deHydtase"/>
</dbReference>
<feature type="domain" description="NAD(P)-binding" evidence="6">
    <location>
        <begin position="7"/>
        <end position="310"/>
    </location>
</feature>
<evidence type="ECO:0000259" key="6">
    <source>
        <dbReference type="Pfam" id="PF16363"/>
    </source>
</evidence>
<evidence type="ECO:0000256" key="3">
    <source>
        <dbReference type="ARBA" id="ARBA00011989"/>
    </source>
</evidence>
<dbReference type="SUPFAM" id="SSF51735">
    <property type="entry name" value="NAD(P)-binding Rossmann-fold domains"/>
    <property type="match status" value="1"/>
</dbReference>
<organism evidence="7 8">
    <name type="scientific">Prosthecobacter algae</name>
    <dbReference type="NCBI Taxonomy" id="1144682"/>
    <lineage>
        <taxon>Bacteria</taxon>
        <taxon>Pseudomonadati</taxon>
        <taxon>Verrucomicrobiota</taxon>
        <taxon>Verrucomicrobiia</taxon>
        <taxon>Verrucomicrobiales</taxon>
        <taxon>Verrucomicrobiaceae</taxon>
        <taxon>Prosthecobacter</taxon>
    </lineage>
</organism>
<protein>
    <recommendedName>
        <fullName evidence="3 5">GDP-mannose 4,6-dehydratase</fullName>
        <ecNumber evidence="3 5">4.2.1.47</ecNumber>
    </recommendedName>
    <alternativeName>
        <fullName evidence="5">GDP-D-mannose dehydratase</fullName>
    </alternativeName>
</protein>
<evidence type="ECO:0000313" key="7">
    <source>
        <dbReference type="EMBL" id="GAA5133585.1"/>
    </source>
</evidence>
<comment type="cofactor">
    <cofactor evidence="1 5">
        <name>NADP(+)</name>
        <dbReference type="ChEBI" id="CHEBI:58349"/>
    </cofactor>
</comment>